<dbReference type="InterPro" id="IPR029058">
    <property type="entry name" value="AB_hydrolase_fold"/>
</dbReference>
<sequence length="216" mass="22279">MASSALHLAAEKQARAICVFVHGRGQSPEEMQSHVLARLDAPDVAFALPRAESGSWYDARAIDPLTAGTRTALQAALDQLAGDVAEARAAFGALPLLLAGFSQGACLALEYAFAGLAAPQALAAFTGCRVGVATDDRPRLLAPELPVYLTGSDADPWIPVTAFAEAACELGAGKGRLRADIFPGRGHEVSDAEVAMLQNLLQDLTAGGSIGMAAAR</sequence>
<accession>A0A1U9YWD2</accession>
<evidence type="ECO:0000256" key="1">
    <source>
        <dbReference type="ARBA" id="ARBA00006499"/>
    </source>
</evidence>
<dbReference type="EMBL" id="CP020330">
    <property type="protein sequence ID" value="AQZ49734.1"/>
    <property type="molecule type" value="Genomic_DNA"/>
</dbReference>
<gene>
    <name evidence="4" type="ORF">Mame_00351</name>
</gene>
<evidence type="ECO:0000259" key="3">
    <source>
        <dbReference type="Pfam" id="PF02230"/>
    </source>
</evidence>
<name>A0A1U9YWD2_9HYPH</name>
<reference evidence="4 5" key="1">
    <citation type="submission" date="2017-03" db="EMBL/GenBank/DDBJ databases">
        <title>Foreign affairs: Plasmid Transfer between Roseobacters and Rhizobia.</title>
        <authorList>
            <person name="Bartling P."/>
            <person name="Bunk B."/>
            <person name="Overmann J."/>
            <person name="Brinkmann H."/>
            <person name="Petersen J."/>
        </authorList>
    </citation>
    <scope>NUCLEOTIDE SEQUENCE [LARGE SCALE GENOMIC DNA]</scope>
    <source>
        <strain evidence="4 5">MACL11</strain>
    </source>
</reference>
<dbReference type="Pfam" id="PF02230">
    <property type="entry name" value="Abhydrolase_2"/>
    <property type="match status" value="1"/>
</dbReference>
<dbReference type="STRING" id="1122214.Mame_00351"/>
<dbReference type="KEGG" id="mmed:Mame_00351"/>
<comment type="similarity">
    <text evidence="1">Belongs to the AB hydrolase superfamily. AB hydrolase 2 family.</text>
</comment>
<dbReference type="AlphaFoldDB" id="A0A1U9YWD2"/>
<dbReference type="GO" id="GO:0016787">
    <property type="term" value="F:hydrolase activity"/>
    <property type="evidence" value="ECO:0007669"/>
    <property type="project" value="UniProtKB-KW"/>
</dbReference>
<dbReference type="SUPFAM" id="SSF53474">
    <property type="entry name" value="alpha/beta-Hydrolases"/>
    <property type="match status" value="1"/>
</dbReference>
<keyword evidence="2 4" id="KW-0378">Hydrolase</keyword>
<dbReference type="PANTHER" id="PTHR10655">
    <property type="entry name" value="LYSOPHOSPHOLIPASE-RELATED"/>
    <property type="match status" value="1"/>
</dbReference>
<evidence type="ECO:0000313" key="4">
    <source>
        <dbReference type="EMBL" id="AQZ49734.1"/>
    </source>
</evidence>
<dbReference type="OrthoDB" id="9801763at2"/>
<proteinExistence type="inferred from homology"/>
<dbReference type="PANTHER" id="PTHR10655:SF17">
    <property type="entry name" value="LYSOPHOSPHOLIPASE-LIKE PROTEIN 1"/>
    <property type="match status" value="1"/>
</dbReference>
<dbReference type="InterPro" id="IPR050565">
    <property type="entry name" value="LYPA1-2/EST-like"/>
</dbReference>
<dbReference type="eggNOG" id="COG0400">
    <property type="taxonomic scope" value="Bacteria"/>
</dbReference>
<keyword evidence="5" id="KW-1185">Reference proteome</keyword>
<dbReference type="Proteomes" id="UP000191135">
    <property type="component" value="Chromosome"/>
</dbReference>
<dbReference type="InterPro" id="IPR003140">
    <property type="entry name" value="PLipase/COase/thioEstase"/>
</dbReference>
<organism evidence="4 5">
    <name type="scientific">Martelella mediterranea DSM 17316</name>
    <dbReference type="NCBI Taxonomy" id="1122214"/>
    <lineage>
        <taxon>Bacteria</taxon>
        <taxon>Pseudomonadati</taxon>
        <taxon>Pseudomonadota</taxon>
        <taxon>Alphaproteobacteria</taxon>
        <taxon>Hyphomicrobiales</taxon>
        <taxon>Aurantimonadaceae</taxon>
        <taxon>Martelella</taxon>
    </lineage>
</organism>
<dbReference type="RefSeq" id="WP_018064653.1">
    <property type="nucleotide sequence ID" value="NZ_AQWH01000008.1"/>
</dbReference>
<evidence type="ECO:0000313" key="5">
    <source>
        <dbReference type="Proteomes" id="UP000191135"/>
    </source>
</evidence>
<feature type="domain" description="Phospholipase/carboxylesterase/thioesterase" evidence="3">
    <location>
        <begin position="10"/>
        <end position="202"/>
    </location>
</feature>
<evidence type="ECO:0000256" key="2">
    <source>
        <dbReference type="ARBA" id="ARBA00022801"/>
    </source>
</evidence>
<dbReference type="Gene3D" id="3.40.50.1820">
    <property type="entry name" value="alpha/beta hydrolase"/>
    <property type="match status" value="1"/>
</dbReference>
<protein>
    <submittedName>
        <fullName evidence="4">Putative hydrolase</fullName>
    </submittedName>
</protein>